<dbReference type="SUPFAM" id="SSF51445">
    <property type="entry name" value="(Trans)glycosidases"/>
    <property type="match status" value="1"/>
</dbReference>
<keyword evidence="8" id="KW-0812">Transmembrane</keyword>
<dbReference type="SUPFAM" id="SSF51011">
    <property type="entry name" value="Glycosyl hydrolase domain"/>
    <property type="match status" value="1"/>
</dbReference>
<dbReference type="Pfam" id="PF00088">
    <property type="entry name" value="Trefoil"/>
    <property type="match status" value="1"/>
</dbReference>
<dbReference type="SMART" id="SM00018">
    <property type="entry name" value="PD"/>
    <property type="match status" value="1"/>
</dbReference>
<dbReference type="Gene3D" id="2.60.40.1180">
    <property type="entry name" value="Golgi alpha-mannosidase II"/>
    <property type="match status" value="2"/>
</dbReference>
<keyword evidence="8" id="KW-1133">Transmembrane helix</keyword>
<keyword evidence="7" id="KW-0326">Glycosidase</keyword>
<evidence type="ECO:0000259" key="9">
    <source>
        <dbReference type="PROSITE" id="PS51448"/>
    </source>
</evidence>
<dbReference type="InterPro" id="IPR011013">
    <property type="entry name" value="Gal_mutarotase_sf_dom"/>
</dbReference>
<evidence type="ECO:0000256" key="1">
    <source>
        <dbReference type="ARBA" id="ARBA00004370"/>
    </source>
</evidence>
<evidence type="ECO:0000256" key="7">
    <source>
        <dbReference type="RuleBase" id="RU361185"/>
    </source>
</evidence>
<dbReference type="RefSeq" id="XP_030837419.1">
    <property type="nucleotide sequence ID" value="XM_030981559.1"/>
</dbReference>
<dbReference type="GO" id="GO:0016020">
    <property type="term" value="C:membrane"/>
    <property type="evidence" value="ECO:0007669"/>
    <property type="project" value="UniProtKB-SubCell"/>
</dbReference>
<comment type="similarity">
    <text evidence="2 7">Belongs to the glycosyl hydrolase 31 family.</text>
</comment>
<evidence type="ECO:0000256" key="2">
    <source>
        <dbReference type="ARBA" id="ARBA00007806"/>
    </source>
</evidence>
<proteinExistence type="inferred from homology"/>
<dbReference type="Gene3D" id="3.20.20.80">
    <property type="entry name" value="Glycosidases"/>
    <property type="match status" value="1"/>
</dbReference>
<dbReference type="GO" id="GO:0004558">
    <property type="term" value="F:alpha-1,4-glucosidase activity"/>
    <property type="evidence" value="ECO:0000318"/>
    <property type="project" value="GO_Central"/>
</dbReference>
<dbReference type="CDD" id="cd00111">
    <property type="entry name" value="Trefoil"/>
    <property type="match status" value="1"/>
</dbReference>
<evidence type="ECO:0000256" key="4">
    <source>
        <dbReference type="ARBA" id="ARBA00023157"/>
    </source>
</evidence>
<dbReference type="InterPro" id="IPR000519">
    <property type="entry name" value="P_trefoil_dom"/>
</dbReference>
<comment type="subcellular location">
    <subcellularLocation>
        <location evidence="1">Membrane</location>
    </subcellularLocation>
</comment>
<keyword evidence="7" id="KW-0378">Hydrolase</keyword>
<dbReference type="Pfam" id="PF01055">
    <property type="entry name" value="Glyco_hydro_31_2nd"/>
    <property type="match status" value="1"/>
</dbReference>
<dbReference type="OMA" id="TFFIEVK"/>
<keyword evidence="4" id="KW-1015">Disulfide bond</keyword>
<dbReference type="GeneID" id="584897"/>
<name>A0A7M7NJM4_STRPU</name>
<dbReference type="PROSITE" id="PS51448">
    <property type="entry name" value="P_TREFOIL_2"/>
    <property type="match status" value="1"/>
</dbReference>
<evidence type="ECO:0000256" key="8">
    <source>
        <dbReference type="SAM" id="Phobius"/>
    </source>
</evidence>
<dbReference type="InterPro" id="IPR048395">
    <property type="entry name" value="Glyco_hydro_31_C"/>
</dbReference>
<dbReference type="InParanoid" id="A0A7M7NJM4"/>
<dbReference type="PANTHER" id="PTHR22762">
    <property type="entry name" value="ALPHA-GLUCOSIDASE"/>
    <property type="match status" value="1"/>
</dbReference>
<dbReference type="Pfam" id="PF21365">
    <property type="entry name" value="Glyco_hydro_31_3rd"/>
    <property type="match status" value="1"/>
</dbReference>
<accession>A0A7M7NJM4</accession>
<comment type="caution">
    <text evidence="6">Lacks conserved residue(s) required for the propagation of feature annotation.</text>
</comment>
<dbReference type="InterPro" id="IPR017853">
    <property type="entry name" value="GH"/>
</dbReference>
<dbReference type="GO" id="GO:0030246">
    <property type="term" value="F:carbohydrate binding"/>
    <property type="evidence" value="ECO:0007669"/>
    <property type="project" value="InterPro"/>
</dbReference>
<keyword evidence="3 8" id="KW-0472">Membrane</keyword>
<dbReference type="Gene3D" id="4.10.110.10">
    <property type="entry name" value="Spasmolytic Protein, domain 1"/>
    <property type="match status" value="1"/>
</dbReference>
<dbReference type="InterPro" id="IPR044913">
    <property type="entry name" value="P_trefoil_dom_sf"/>
</dbReference>
<dbReference type="KEGG" id="spu:584897"/>
<evidence type="ECO:0000313" key="11">
    <source>
        <dbReference type="Proteomes" id="UP000007110"/>
    </source>
</evidence>
<dbReference type="CDD" id="cd14752">
    <property type="entry name" value="GH31_N"/>
    <property type="match status" value="1"/>
</dbReference>
<dbReference type="PANTHER" id="PTHR22762:SF133">
    <property type="entry name" value="P-TYPE DOMAIN-CONTAINING PROTEIN"/>
    <property type="match status" value="1"/>
</dbReference>
<keyword evidence="11" id="KW-1185">Reference proteome</keyword>
<dbReference type="AlphaFoldDB" id="A0A7M7NJM4"/>
<evidence type="ECO:0000256" key="5">
    <source>
        <dbReference type="ARBA" id="ARBA00023180"/>
    </source>
</evidence>
<dbReference type="OrthoDB" id="5839090at2759"/>
<dbReference type="EnsemblMetazoa" id="XM_030981559">
    <property type="protein sequence ID" value="XP_030837419"/>
    <property type="gene ID" value="LOC584897"/>
</dbReference>
<evidence type="ECO:0000256" key="3">
    <source>
        <dbReference type="ARBA" id="ARBA00023136"/>
    </source>
</evidence>
<evidence type="ECO:0000313" key="10">
    <source>
        <dbReference type="EnsemblMetazoa" id="XP_030837419"/>
    </source>
</evidence>
<organism evidence="10 11">
    <name type="scientific">Strongylocentrotus purpuratus</name>
    <name type="common">Purple sea urchin</name>
    <dbReference type="NCBI Taxonomy" id="7668"/>
    <lineage>
        <taxon>Eukaryota</taxon>
        <taxon>Metazoa</taxon>
        <taxon>Echinodermata</taxon>
        <taxon>Eleutherozoa</taxon>
        <taxon>Echinozoa</taxon>
        <taxon>Echinoidea</taxon>
        <taxon>Euechinoidea</taxon>
        <taxon>Echinacea</taxon>
        <taxon>Camarodonta</taxon>
        <taxon>Echinidea</taxon>
        <taxon>Strongylocentrotidae</taxon>
        <taxon>Strongylocentrotus</taxon>
    </lineage>
</organism>
<reference evidence="10" key="2">
    <citation type="submission" date="2021-01" db="UniProtKB">
        <authorList>
            <consortium name="EnsemblMetazoa"/>
        </authorList>
    </citation>
    <scope>IDENTIFICATION</scope>
</reference>
<evidence type="ECO:0000256" key="6">
    <source>
        <dbReference type="PROSITE-ProRule" id="PRU00779"/>
    </source>
</evidence>
<dbReference type="SUPFAM" id="SSF74650">
    <property type="entry name" value="Galactose mutarotase-like"/>
    <property type="match status" value="1"/>
</dbReference>
<reference evidence="11" key="1">
    <citation type="submission" date="2015-02" db="EMBL/GenBank/DDBJ databases">
        <title>Genome sequencing for Strongylocentrotus purpuratus.</title>
        <authorList>
            <person name="Murali S."/>
            <person name="Liu Y."/>
            <person name="Vee V."/>
            <person name="English A."/>
            <person name="Wang M."/>
            <person name="Skinner E."/>
            <person name="Han Y."/>
            <person name="Muzny D.M."/>
            <person name="Worley K.C."/>
            <person name="Gibbs R.A."/>
        </authorList>
    </citation>
    <scope>NUCLEOTIDE SEQUENCE</scope>
</reference>
<dbReference type="GO" id="GO:0005975">
    <property type="term" value="P:carbohydrate metabolic process"/>
    <property type="evidence" value="ECO:0007669"/>
    <property type="project" value="InterPro"/>
</dbReference>
<dbReference type="InterPro" id="IPR013780">
    <property type="entry name" value="Glyco_hydro_b"/>
</dbReference>
<sequence length="948" mass="108966">MSRIIQALIAIGIFLFVGIMIFVPSLVMTTEPFSNWGQFESVDCGETVEDERINCYPDLDQPTARQCEMRGCCFQRITWDRLNKIPECYFPTNVGYRVIGDQKEISEGFQLELFRLHTPRFFYEEVENLRFRAEFYKENILHMKIYEYRYVDRTEIRFAERVDRNWKPRYEVPLEYPKTTLKNSWPEYEIVYDRNPFRFKVMRTRTNTALLDTNIGGLVFEDQFLQLSAKLPNSMMYGLGEHNKLRFRHEVNWHTYGIFSADNDPDEDQYKNLHGHHPFFMAIDDQGDAFGVLFANSNAQDVMLSPASAVTWRSIGGVLDFWVFTGPTPEMVIAQYTEVVGRTNMPPFWALGYQFGRADWQNVDQIRQVVDSNVAAGVPFDTIYSDVGYMKDFMTFTYDDVNFAGLPEFVQELNAGGMKYILTLNPGVSSQVPEPQNFYHFYYYGNKYGYYINETDKKTQAKGFQWPGEVAFTDFTNPDAKNWWADFAVQFSQTLPFDGVDMTMNEPGNMVNGSKIGCGNRKWNFPPWVPTLYSRMLYYKTICMDYEQHLGVHYNLHSLNGHFAAEAAQYLMEQVKPDKRSLVLSRSTFPGTGRYAGHALGKNKAGWDEMYRSLVAVMDFNLFGIPYVGPNTCGYYDDSSMELCIRWTQMAAFFPIFRTYKGRGTDAADPASLGSEFIESTREAIKYRYWLLPYIYTLFYHARLDGWTVVRPVLNEFPGYENAWDVDWEFFLGPALLVAPVLHQGETSVNIYIPDDRFYDFYSGVMVSNAVKDSNTTVTAVPLDKIVLIQRGGTIIPLQKNDNHDVANSTQFSRLDPLTLVIAIPEEVSLQAYGDLFWDDGETLNSYERNLDLYLEFYANQDRIDILSQRTGMIENDPSLIDDLPVIEAITMYGMSNDPGSSVSVNNGAIDQSQFIYDSLTQVFNITGLALDIISDHVIELGATANPL</sequence>
<feature type="transmembrane region" description="Helical" evidence="8">
    <location>
        <begin position="7"/>
        <end position="28"/>
    </location>
</feature>
<feature type="domain" description="P-type" evidence="9">
    <location>
        <begin position="42"/>
        <end position="92"/>
    </location>
</feature>
<dbReference type="Proteomes" id="UP000007110">
    <property type="component" value="Unassembled WGS sequence"/>
</dbReference>
<dbReference type="InterPro" id="IPR000322">
    <property type="entry name" value="Glyco_hydro_31_TIM"/>
</dbReference>
<protein>
    <recommendedName>
        <fullName evidence="9">P-type domain-containing protein</fullName>
    </recommendedName>
</protein>
<dbReference type="Gene3D" id="2.60.40.1760">
    <property type="entry name" value="glycosyl hydrolase (family 31)"/>
    <property type="match status" value="1"/>
</dbReference>
<keyword evidence="5" id="KW-0325">Glycoprotein</keyword>